<feature type="transmembrane region" description="Helical" evidence="1">
    <location>
        <begin position="50"/>
        <end position="74"/>
    </location>
</feature>
<dbReference type="EMBL" id="CP040899">
    <property type="protein sequence ID" value="QDB79174.1"/>
    <property type="molecule type" value="Genomic_DNA"/>
</dbReference>
<keyword evidence="1" id="KW-1133">Transmembrane helix</keyword>
<keyword evidence="3" id="KW-1185">Reference proteome</keyword>
<dbReference type="Proteomes" id="UP000313948">
    <property type="component" value="Chromosome"/>
</dbReference>
<name>A0ABX5VL17_9MICO</name>
<gene>
    <name evidence="2" type="ORF">FE251_07155</name>
</gene>
<protein>
    <submittedName>
        <fullName evidence="2">DUF4383 domain-containing protein</fullName>
    </submittedName>
</protein>
<keyword evidence="1" id="KW-0472">Membrane</keyword>
<keyword evidence="1" id="KW-0812">Transmembrane</keyword>
<feature type="transmembrane region" description="Helical" evidence="1">
    <location>
        <begin position="117"/>
        <end position="135"/>
    </location>
</feature>
<dbReference type="RefSeq" id="WP_139948361.1">
    <property type="nucleotide sequence ID" value="NZ_CP040899.1"/>
</dbReference>
<sequence length="144" mass="15764">MTTIRPTVQRRGAHQRLALVVGVLFVVVGIAGFGVTGFEGWVEHDHTQTLVVFAVNPLHNVVHILIGLLGILLWRTPSGSRTFGWLLVIGYGATLLYGVFVVDNEEANFLNINWADNWLHLAAVVIGLLIALLPYRTSAQGADR</sequence>
<evidence type="ECO:0000256" key="1">
    <source>
        <dbReference type="SAM" id="Phobius"/>
    </source>
</evidence>
<dbReference type="Pfam" id="PF14325">
    <property type="entry name" value="DUF4383"/>
    <property type="match status" value="1"/>
</dbReference>
<reference evidence="2 3" key="1">
    <citation type="submission" date="2019-05" db="EMBL/GenBank/DDBJ databases">
        <title>Georgenia *** sp. nov., and Georgenia *** sp. nov., isolated from the intestinal contents of plateau pika (Ochotona curzoniae) in the Qinghai-Tibet plateau of China.</title>
        <authorList>
            <person name="Tian Z."/>
        </authorList>
    </citation>
    <scope>NUCLEOTIDE SEQUENCE [LARGE SCALE GENOMIC DNA]</scope>
    <source>
        <strain evidence="2 3">Z294</strain>
    </source>
</reference>
<feature type="transmembrane region" description="Helical" evidence="1">
    <location>
        <begin position="83"/>
        <end position="102"/>
    </location>
</feature>
<proteinExistence type="predicted"/>
<evidence type="ECO:0000313" key="2">
    <source>
        <dbReference type="EMBL" id="QDB79174.1"/>
    </source>
</evidence>
<accession>A0ABX5VL17</accession>
<feature type="transmembrane region" description="Helical" evidence="1">
    <location>
        <begin position="17"/>
        <end position="38"/>
    </location>
</feature>
<organism evidence="2 3">
    <name type="scientific">Georgenia wutianyii</name>
    <dbReference type="NCBI Taxonomy" id="2585135"/>
    <lineage>
        <taxon>Bacteria</taxon>
        <taxon>Bacillati</taxon>
        <taxon>Actinomycetota</taxon>
        <taxon>Actinomycetes</taxon>
        <taxon>Micrococcales</taxon>
        <taxon>Bogoriellaceae</taxon>
        <taxon>Georgenia</taxon>
    </lineage>
</organism>
<evidence type="ECO:0000313" key="3">
    <source>
        <dbReference type="Proteomes" id="UP000313948"/>
    </source>
</evidence>